<name>A0A561B8N1_9ACTN</name>
<evidence type="ECO:0000313" key="2">
    <source>
        <dbReference type="Proteomes" id="UP000318380"/>
    </source>
</evidence>
<evidence type="ECO:0000313" key="1">
    <source>
        <dbReference type="EMBL" id="TWD75325.1"/>
    </source>
</evidence>
<dbReference type="AlphaFoldDB" id="A0A561B8N1"/>
<organism evidence="1 2">
    <name type="scientific">Kribbella amoyensis</name>
    <dbReference type="NCBI Taxonomy" id="996641"/>
    <lineage>
        <taxon>Bacteria</taxon>
        <taxon>Bacillati</taxon>
        <taxon>Actinomycetota</taxon>
        <taxon>Actinomycetes</taxon>
        <taxon>Propionibacteriales</taxon>
        <taxon>Kribbellaceae</taxon>
        <taxon>Kribbella</taxon>
    </lineage>
</organism>
<keyword evidence="2" id="KW-1185">Reference proteome</keyword>
<gene>
    <name evidence="1" type="ORF">FB561_6763</name>
</gene>
<sequence>MSWLFAQVWFLLLAAFAAGSAAAWLAYRIAPSRNAR</sequence>
<reference evidence="1 2" key="1">
    <citation type="submission" date="2019-06" db="EMBL/GenBank/DDBJ databases">
        <title>Sequencing the genomes of 1000 actinobacteria strains.</title>
        <authorList>
            <person name="Klenk H.-P."/>
        </authorList>
    </citation>
    <scope>NUCLEOTIDE SEQUENCE [LARGE SCALE GENOMIC DNA]</scope>
    <source>
        <strain evidence="1 2">DSM 24683</strain>
    </source>
</reference>
<comment type="caution">
    <text evidence="1">The sequence shown here is derived from an EMBL/GenBank/DDBJ whole genome shotgun (WGS) entry which is preliminary data.</text>
</comment>
<proteinExistence type="predicted"/>
<accession>A0A561B8N1</accession>
<dbReference type="Proteomes" id="UP000318380">
    <property type="component" value="Unassembled WGS sequence"/>
</dbReference>
<dbReference type="EMBL" id="VIVK01000002">
    <property type="protein sequence ID" value="TWD75325.1"/>
    <property type="molecule type" value="Genomic_DNA"/>
</dbReference>
<protein>
    <submittedName>
        <fullName evidence="1">Uncharacterized protein</fullName>
    </submittedName>
</protein>